<reference evidence="2 3" key="1">
    <citation type="journal article" date="2021" name="BMC Genomics">
        <title>Datura genome reveals duplications of psychoactive alkaloid biosynthetic genes and high mutation rate following tissue culture.</title>
        <authorList>
            <person name="Rajewski A."/>
            <person name="Carter-House D."/>
            <person name="Stajich J."/>
            <person name="Litt A."/>
        </authorList>
    </citation>
    <scope>NUCLEOTIDE SEQUENCE [LARGE SCALE GENOMIC DNA]</scope>
    <source>
        <strain evidence="2">AR-01</strain>
    </source>
</reference>
<feature type="compositionally biased region" description="Basic and acidic residues" evidence="1">
    <location>
        <begin position="118"/>
        <end position="130"/>
    </location>
</feature>
<feature type="region of interest" description="Disordered" evidence="1">
    <location>
        <begin position="118"/>
        <end position="148"/>
    </location>
</feature>
<evidence type="ECO:0000256" key="1">
    <source>
        <dbReference type="SAM" id="MobiDB-lite"/>
    </source>
</evidence>
<keyword evidence="3" id="KW-1185">Reference proteome</keyword>
<dbReference type="Proteomes" id="UP000823775">
    <property type="component" value="Unassembled WGS sequence"/>
</dbReference>
<feature type="compositionally biased region" description="Basic and acidic residues" evidence="1">
    <location>
        <begin position="138"/>
        <end position="148"/>
    </location>
</feature>
<name>A0ABS8WST0_DATST</name>
<protein>
    <submittedName>
        <fullName evidence="2">Uncharacterized protein</fullName>
    </submittedName>
</protein>
<dbReference type="EMBL" id="JACEIK010009677">
    <property type="protein sequence ID" value="MCE3052525.1"/>
    <property type="molecule type" value="Genomic_DNA"/>
</dbReference>
<evidence type="ECO:0000313" key="3">
    <source>
        <dbReference type="Proteomes" id="UP000823775"/>
    </source>
</evidence>
<comment type="caution">
    <text evidence="2">The sequence shown here is derived from an EMBL/GenBank/DDBJ whole genome shotgun (WGS) entry which is preliminary data.</text>
</comment>
<proteinExistence type="predicted"/>
<accession>A0ABS8WST0</accession>
<gene>
    <name evidence="2" type="ORF">HAX54_052817</name>
</gene>
<evidence type="ECO:0000313" key="2">
    <source>
        <dbReference type="EMBL" id="MCE3052525.1"/>
    </source>
</evidence>
<organism evidence="2 3">
    <name type="scientific">Datura stramonium</name>
    <name type="common">Jimsonweed</name>
    <name type="synonym">Common thornapple</name>
    <dbReference type="NCBI Taxonomy" id="4076"/>
    <lineage>
        <taxon>Eukaryota</taxon>
        <taxon>Viridiplantae</taxon>
        <taxon>Streptophyta</taxon>
        <taxon>Embryophyta</taxon>
        <taxon>Tracheophyta</taxon>
        <taxon>Spermatophyta</taxon>
        <taxon>Magnoliopsida</taxon>
        <taxon>eudicotyledons</taxon>
        <taxon>Gunneridae</taxon>
        <taxon>Pentapetalae</taxon>
        <taxon>asterids</taxon>
        <taxon>lamiids</taxon>
        <taxon>Solanales</taxon>
        <taxon>Solanaceae</taxon>
        <taxon>Solanoideae</taxon>
        <taxon>Datureae</taxon>
        <taxon>Datura</taxon>
    </lineage>
</organism>
<sequence>MRPQQHFSYPCNKEPNPVGSSGEVILWPSETEAKERVKWYFGNSEIVRMIKLVKNETYLEKMVKAREESIRKMKQQNEEKKMELLFNEVVEGKSICELDAEELKGLIKLFALKKTKVDERRKQLQEHDQPIEDNDNNAGEKNDGHLKI</sequence>